<keyword evidence="2" id="KW-1185">Reference proteome</keyword>
<accession>A0A2U9BQZ7</accession>
<dbReference type="EMBL" id="CP026251">
    <property type="protein sequence ID" value="AWP06627.1"/>
    <property type="molecule type" value="Genomic_DNA"/>
</dbReference>
<reference evidence="1 2" key="1">
    <citation type="submission" date="2017-12" db="EMBL/GenBank/DDBJ databases">
        <title>Integrating genomic resources of turbot (Scophthalmus maximus) in depth evaluation of genetic and physical mapping variation across individuals.</title>
        <authorList>
            <person name="Martinez P."/>
        </authorList>
    </citation>
    <scope>NUCLEOTIDE SEQUENCE [LARGE SCALE GENOMIC DNA]</scope>
</reference>
<sequence length="175" mass="18543">MFSSCLCPHPSSAQLGCFKVNNCQCIMKDGSGVINLNTMGDAGGFLGQLKPLALVHTTTMSLRTLFLSLTLCFSMFSSCLCPHPSSAQLGCFKVNNCQCIMKDGSGVINLNTMGDAGGFLGQLKPVWTENAPGEAETLLSFSPCQPFSPPEDLTGADCTDVAACLIFRTLSLSWP</sequence>
<gene>
    <name evidence="1" type="ORF">SMAX5B_021238</name>
</gene>
<evidence type="ECO:0000313" key="1">
    <source>
        <dbReference type="EMBL" id="AWP06627.1"/>
    </source>
</evidence>
<protein>
    <submittedName>
        <fullName evidence="1">Uncharacterized protein</fullName>
    </submittedName>
</protein>
<evidence type="ECO:0000313" key="2">
    <source>
        <dbReference type="Proteomes" id="UP000246464"/>
    </source>
</evidence>
<proteinExistence type="predicted"/>
<dbReference type="AlphaFoldDB" id="A0A2U9BQZ7"/>
<dbReference type="Proteomes" id="UP000246464">
    <property type="component" value="Chromosome 9"/>
</dbReference>
<name>A0A2U9BQZ7_SCOMX</name>
<organism evidence="1 2">
    <name type="scientific">Scophthalmus maximus</name>
    <name type="common">Turbot</name>
    <name type="synonym">Psetta maxima</name>
    <dbReference type="NCBI Taxonomy" id="52904"/>
    <lineage>
        <taxon>Eukaryota</taxon>
        <taxon>Metazoa</taxon>
        <taxon>Chordata</taxon>
        <taxon>Craniata</taxon>
        <taxon>Vertebrata</taxon>
        <taxon>Euteleostomi</taxon>
        <taxon>Actinopterygii</taxon>
        <taxon>Neopterygii</taxon>
        <taxon>Teleostei</taxon>
        <taxon>Neoteleostei</taxon>
        <taxon>Acanthomorphata</taxon>
        <taxon>Carangaria</taxon>
        <taxon>Pleuronectiformes</taxon>
        <taxon>Pleuronectoidei</taxon>
        <taxon>Scophthalmidae</taxon>
        <taxon>Scophthalmus</taxon>
    </lineage>
</organism>